<dbReference type="InterPro" id="IPR009075">
    <property type="entry name" value="AcylCo_DH/oxidase_C"/>
</dbReference>
<keyword evidence="11" id="KW-1185">Reference proteome</keyword>
<dbReference type="GO" id="GO:0016627">
    <property type="term" value="F:oxidoreductase activity, acting on the CH-CH group of donors"/>
    <property type="evidence" value="ECO:0007669"/>
    <property type="project" value="InterPro"/>
</dbReference>
<evidence type="ECO:0000256" key="6">
    <source>
        <dbReference type="RuleBase" id="RU362125"/>
    </source>
</evidence>
<evidence type="ECO:0000259" key="7">
    <source>
        <dbReference type="Pfam" id="PF00441"/>
    </source>
</evidence>
<dbReference type="AlphaFoldDB" id="H5X9F3"/>
<evidence type="ECO:0000256" key="3">
    <source>
        <dbReference type="ARBA" id="ARBA00022630"/>
    </source>
</evidence>
<dbReference type="GO" id="GO:0005886">
    <property type="term" value="C:plasma membrane"/>
    <property type="evidence" value="ECO:0007669"/>
    <property type="project" value="TreeGrafter"/>
</dbReference>
<dbReference type="Proteomes" id="UP000004926">
    <property type="component" value="Chromosome"/>
</dbReference>
<dbReference type="InterPro" id="IPR052161">
    <property type="entry name" value="Mycobact_Acyl-CoA_DH"/>
</dbReference>
<accession>H5X9F3</accession>
<evidence type="ECO:0000313" key="11">
    <source>
        <dbReference type="Proteomes" id="UP000004926"/>
    </source>
</evidence>
<dbReference type="HOGENOM" id="CLU_018204_9_0_11"/>
<proteinExistence type="inferred from homology"/>
<organism evidence="10 11">
    <name type="scientific">Saccharomonospora marina XMU15</name>
    <dbReference type="NCBI Taxonomy" id="882083"/>
    <lineage>
        <taxon>Bacteria</taxon>
        <taxon>Bacillati</taxon>
        <taxon>Actinomycetota</taxon>
        <taxon>Actinomycetes</taxon>
        <taxon>Pseudonocardiales</taxon>
        <taxon>Pseudonocardiaceae</taxon>
        <taxon>Saccharomonospora</taxon>
    </lineage>
</organism>
<dbReference type="InterPro" id="IPR013786">
    <property type="entry name" value="AcylCoA_DH/ox_N"/>
</dbReference>
<dbReference type="PANTHER" id="PTHR43292">
    <property type="entry name" value="ACYL-COA DEHYDROGENASE"/>
    <property type="match status" value="1"/>
</dbReference>
<evidence type="ECO:0000256" key="1">
    <source>
        <dbReference type="ARBA" id="ARBA00001974"/>
    </source>
</evidence>
<keyword evidence="4 6" id="KW-0274">FAD</keyword>
<dbReference type="Gene3D" id="2.40.110.10">
    <property type="entry name" value="Butyryl-CoA Dehydrogenase, subunit A, domain 2"/>
    <property type="match status" value="1"/>
</dbReference>
<feature type="domain" description="Acyl-CoA dehydrogenase/oxidase N-terminal" evidence="9">
    <location>
        <begin position="6"/>
        <end position="119"/>
    </location>
</feature>
<dbReference type="SUPFAM" id="SSF56645">
    <property type="entry name" value="Acyl-CoA dehydrogenase NM domain-like"/>
    <property type="match status" value="1"/>
</dbReference>
<dbReference type="Pfam" id="PF00441">
    <property type="entry name" value="Acyl-CoA_dh_1"/>
    <property type="match status" value="1"/>
</dbReference>
<evidence type="ECO:0000259" key="8">
    <source>
        <dbReference type="Pfam" id="PF02770"/>
    </source>
</evidence>
<dbReference type="SUPFAM" id="SSF47203">
    <property type="entry name" value="Acyl-CoA dehydrogenase C-terminal domain-like"/>
    <property type="match status" value="1"/>
</dbReference>
<dbReference type="InterPro" id="IPR046373">
    <property type="entry name" value="Acyl-CoA_Oxase/DH_mid-dom_sf"/>
</dbReference>
<gene>
    <name evidence="10" type="ORF">SacmaDRAFT_2062</name>
</gene>
<dbReference type="Gene3D" id="1.10.540.10">
    <property type="entry name" value="Acyl-CoA dehydrogenase/oxidase, N-terminal domain"/>
    <property type="match status" value="1"/>
</dbReference>
<dbReference type="InterPro" id="IPR036250">
    <property type="entry name" value="AcylCo_DH-like_C"/>
</dbReference>
<feature type="domain" description="Acyl-CoA dehydrogenase/oxidase C-terminal" evidence="7">
    <location>
        <begin position="228"/>
        <end position="377"/>
    </location>
</feature>
<dbReference type="Pfam" id="PF02770">
    <property type="entry name" value="Acyl-CoA_dh_M"/>
    <property type="match status" value="1"/>
</dbReference>
<sequence>MQLRETQAQRRLRAELRSYFAGLFPEEVRRRAGEEGVGGQYFRDVVARLGADGWLGIGWPVEYGGQGRSMEDQFIFFDEVQRAGLPFPFVTVNTVGPTLMAQGSPEQKRRFLPGILAGEIVFAIGYTEPAAGTDLASLTTRAVRDGDDWVVDGSKIFTSGANTADYIWLACRTDPEAPKHRGISILIVDTKDPGFSWSPIRTVGGMTVTATYYSGVRVSHGDLVGEVNGGWKLMTTQLNHERVGLAALGGRMTALWERVLAWAKDNGAIDTPWVRQDLARAHARLEAMQLMNWKMVRSAGEGTLSGAEAGGTKVYGTETHVEVQRLLLGVLGAAGRIRPESPGAVLSGQVEQLSRQGIVNTFGGGVNEVLRDMVATQGLGLPRLGRGA</sequence>
<dbReference type="eggNOG" id="COG1960">
    <property type="taxonomic scope" value="Bacteria"/>
</dbReference>
<dbReference type="OrthoDB" id="3778631at2"/>
<evidence type="ECO:0000256" key="4">
    <source>
        <dbReference type="ARBA" id="ARBA00022827"/>
    </source>
</evidence>
<reference evidence="10 11" key="1">
    <citation type="journal article" date="2012" name="Stand. Genomic Sci.">
        <title>Genome sequence of the ocean sediment bacterium Saccharomonospora marina type strain (XMU15(T)).</title>
        <authorList>
            <person name="Klenk H.P."/>
            <person name="Lu M."/>
            <person name="Lucas S."/>
            <person name="Lapidus A."/>
            <person name="Copeland A."/>
            <person name="Pitluck S."/>
            <person name="Goodwin L.A."/>
            <person name="Han C."/>
            <person name="Tapia R."/>
            <person name="Brambilla E.M."/>
            <person name="Potter G."/>
            <person name="Land M."/>
            <person name="Ivanova N."/>
            <person name="Rohde M."/>
            <person name="Goker M."/>
            <person name="Detter J.C."/>
            <person name="Li W.J."/>
            <person name="Kyrpides N.C."/>
            <person name="Woyke T."/>
        </authorList>
    </citation>
    <scope>NUCLEOTIDE SEQUENCE [LARGE SCALE GENOMIC DNA]</scope>
    <source>
        <strain evidence="10 11">XMU15</strain>
    </source>
</reference>
<dbReference type="STRING" id="882083.SacmaDRAFT_2062"/>
<evidence type="ECO:0000313" key="10">
    <source>
        <dbReference type="EMBL" id="EHR50318.1"/>
    </source>
</evidence>
<dbReference type="RefSeq" id="WP_009153703.1">
    <property type="nucleotide sequence ID" value="NZ_CM001439.1"/>
</dbReference>
<comment type="similarity">
    <text evidence="2 6">Belongs to the acyl-CoA dehydrogenase family.</text>
</comment>
<keyword evidence="3 6" id="KW-0285">Flavoprotein</keyword>
<dbReference type="Pfam" id="PF02771">
    <property type="entry name" value="Acyl-CoA_dh_N"/>
    <property type="match status" value="1"/>
</dbReference>
<comment type="cofactor">
    <cofactor evidence="1 6">
        <name>FAD</name>
        <dbReference type="ChEBI" id="CHEBI:57692"/>
    </cofactor>
</comment>
<evidence type="ECO:0000259" key="9">
    <source>
        <dbReference type="Pfam" id="PF02771"/>
    </source>
</evidence>
<dbReference type="EMBL" id="CM001439">
    <property type="protein sequence ID" value="EHR50318.1"/>
    <property type="molecule type" value="Genomic_DNA"/>
</dbReference>
<evidence type="ECO:0000256" key="2">
    <source>
        <dbReference type="ARBA" id="ARBA00009347"/>
    </source>
</evidence>
<dbReference type="Gene3D" id="1.20.140.10">
    <property type="entry name" value="Butyryl-CoA Dehydrogenase, subunit A, domain 3"/>
    <property type="match status" value="1"/>
</dbReference>
<protein>
    <submittedName>
        <fullName evidence="10">Acyl-CoA dehydrogenase</fullName>
    </submittedName>
</protein>
<dbReference type="GO" id="GO:0050660">
    <property type="term" value="F:flavin adenine dinucleotide binding"/>
    <property type="evidence" value="ECO:0007669"/>
    <property type="project" value="InterPro"/>
</dbReference>
<name>H5X9F3_9PSEU</name>
<dbReference type="InterPro" id="IPR009100">
    <property type="entry name" value="AcylCoA_DH/oxidase_NM_dom_sf"/>
</dbReference>
<keyword evidence="5 6" id="KW-0560">Oxidoreductase</keyword>
<dbReference type="PANTHER" id="PTHR43292:SF3">
    <property type="entry name" value="ACYL-COA DEHYDROGENASE FADE29"/>
    <property type="match status" value="1"/>
</dbReference>
<dbReference type="InterPro" id="IPR006091">
    <property type="entry name" value="Acyl-CoA_Oxase/DH_mid-dom"/>
</dbReference>
<feature type="domain" description="Acyl-CoA oxidase/dehydrogenase middle" evidence="8">
    <location>
        <begin position="123"/>
        <end position="210"/>
    </location>
</feature>
<evidence type="ECO:0000256" key="5">
    <source>
        <dbReference type="ARBA" id="ARBA00023002"/>
    </source>
</evidence>
<dbReference type="InterPro" id="IPR037069">
    <property type="entry name" value="AcylCoA_DH/ox_N_sf"/>
</dbReference>